<gene>
    <name evidence="1" type="ORF">HUJ06_011238</name>
</gene>
<protein>
    <submittedName>
        <fullName evidence="1">Uncharacterized protein</fullName>
    </submittedName>
</protein>
<accession>A0A822YIN0</accession>
<comment type="caution">
    <text evidence="1">The sequence shown here is derived from an EMBL/GenBank/DDBJ whole genome shotgun (WGS) entry which is preliminary data.</text>
</comment>
<sequence>MVDDDSSEKRSSSKFQSTGWFFFTEQKRHRMAMLLRTLPLFGTAKMKVLSFLRQGCFDTFDPEVGAMEEDDSLYS</sequence>
<keyword evidence="2" id="KW-1185">Reference proteome</keyword>
<evidence type="ECO:0000313" key="1">
    <source>
        <dbReference type="EMBL" id="DAD32387.1"/>
    </source>
</evidence>
<name>A0A822YIN0_NELNU</name>
<evidence type="ECO:0000313" key="2">
    <source>
        <dbReference type="Proteomes" id="UP000607653"/>
    </source>
</evidence>
<dbReference type="EMBL" id="DUZY01000003">
    <property type="protein sequence ID" value="DAD32387.1"/>
    <property type="molecule type" value="Genomic_DNA"/>
</dbReference>
<dbReference type="AlphaFoldDB" id="A0A822YIN0"/>
<reference evidence="1 2" key="1">
    <citation type="journal article" date="2020" name="Mol. Biol. Evol.">
        <title>Distinct Expression and Methylation Patterns for Genes with Different Fates following a Single Whole-Genome Duplication in Flowering Plants.</title>
        <authorList>
            <person name="Shi T."/>
            <person name="Rahmani R.S."/>
            <person name="Gugger P.F."/>
            <person name="Wang M."/>
            <person name="Li H."/>
            <person name="Zhang Y."/>
            <person name="Li Z."/>
            <person name="Wang Q."/>
            <person name="Van de Peer Y."/>
            <person name="Marchal K."/>
            <person name="Chen J."/>
        </authorList>
    </citation>
    <scope>NUCLEOTIDE SEQUENCE [LARGE SCALE GENOMIC DNA]</scope>
    <source>
        <tissue evidence="1">Leaf</tissue>
    </source>
</reference>
<organism evidence="1 2">
    <name type="scientific">Nelumbo nucifera</name>
    <name type="common">Sacred lotus</name>
    <dbReference type="NCBI Taxonomy" id="4432"/>
    <lineage>
        <taxon>Eukaryota</taxon>
        <taxon>Viridiplantae</taxon>
        <taxon>Streptophyta</taxon>
        <taxon>Embryophyta</taxon>
        <taxon>Tracheophyta</taxon>
        <taxon>Spermatophyta</taxon>
        <taxon>Magnoliopsida</taxon>
        <taxon>Proteales</taxon>
        <taxon>Nelumbonaceae</taxon>
        <taxon>Nelumbo</taxon>
    </lineage>
</organism>
<proteinExistence type="predicted"/>
<dbReference type="Proteomes" id="UP000607653">
    <property type="component" value="Unassembled WGS sequence"/>
</dbReference>